<reference evidence="8 9" key="1">
    <citation type="submission" date="2023-01" db="EMBL/GenBank/DDBJ databases">
        <title>Analysis of 21 Apiospora genomes using comparative genomics revels a genus with tremendous synthesis potential of carbohydrate active enzymes and secondary metabolites.</title>
        <authorList>
            <person name="Sorensen T."/>
        </authorList>
    </citation>
    <scope>NUCLEOTIDE SEQUENCE [LARGE SCALE GENOMIC DNA]</scope>
    <source>
        <strain evidence="8 9">CBS 83171</strain>
    </source>
</reference>
<dbReference type="EMBL" id="JAQQWM010000006">
    <property type="protein sequence ID" value="KAK8059066.1"/>
    <property type="molecule type" value="Genomic_DNA"/>
</dbReference>
<feature type="domain" description="FAD-binding" evidence="7">
    <location>
        <begin position="2"/>
        <end position="357"/>
    </location>
</feature>
<evidence type="ECO:0000313" key="9">
    <source>
        <dbReference type="Proteomes" id="UP001446871"/>
    </source>
</evidence>
<keyword evidence="5" id="KW-0560">Oxidoreductase</keyword>
<evidence type="ECO:0000256" key="1">
    <source>
        <dbReference type="ARBA" id="ARBA00001974"/>
    </source>
</evidence>
<comment type="pathway">
    <text evidence="2">Secondary metabolite biosynthesis.</text>
</comment>
<keyword evidence="4" id="KW-0274">FAD</keyword>
<dbReference type="Proteomes" id="UP001446871">
    <property type="component" value="Unassembled WGS sequence"/>
</dbReference>
<sequence>MHVLIVGGSVGGLSLAQCLRKLGVSFEIFERDESPDSRFQGWAIGIHTIVDELQAAFPDDLPNLKDATDHLQPHELPAQMAVYLPGRDGRIGVESTPEAPIVRAERYRLRQWLSTNLPIQWGKRVQRIEHDDQGAAVFFEDGTSAKGDILVGADGINSMASELLNVVPLAAVVGEVTLKGEQFKRQLELGHSAYVYMNPAQGFAHFNGLHYALPDGVSGRHYWMFMQPDPNVAAPDHWLRSASQQEKLDHVLKLSASMPAALRELFELTPVSGIKTEPHIWRDLELESLPAGRVVLLGDSAHAMTPFRGEGAYHAFIDSLKLSKLLSKTDGKDMGAVKAAVAEYNAEMLDRGVRAVQVSRNADSGKPKDPNAKLTTANQTLRPLPQLPIVLPQLG</sequence>
<comment type="cofactor">
    <cofactor evidence="1">
        <name>FAD</name>
        <dbReference type="ChEBI" id="CHEBI:57692"/>
    </cofactor>
</comment>
<name>A0ABR1UJH6_9PEZI</name>
<dbReference type="PRINTS" id="PR00420">
    <property type="entry name" value="RNGMNOXGNASE"/>
</dbReference>
<evidence type="ECO:0000259" key="7">
    <source>
        <dbReference type="Pfam" id="PF01494"/>
    </source>
</evidence>
<evidence type="ECO:0000256" key="3">
    <source>
        <dbReference type="ARBA" id="ARBA00022630"/>
    </source>
</evidence>
<dbReference type="GO" id="GO:0004497">
    <property type="term" value="F:monooxygenase activity"/>
    <property type="evidence" value="ECO:0007669"/>
    <property type="project" value="UniProtKB-KW"/>
</dbReference>
<evidence type="ECO:0000313" key="8">
    <source>
        <dbReference type="EMBL" id="KAK8059066.1"/>
    </source>
</evidence>
<protein>
    <submittedName>
        <fullName evidence="8">Monooxygenase</fullName>
    </submittedName>
</protein>
<keyword evidence="6 8" id="KW-0503">Monooxygenase</keyword>
<dbReference type="SUPFAM" id="SSF51905">
    <property type="entry name" value="FAD/NAD(P)-binding domain"/>
    <property type="match status" value="1"/>
</dbReference>
<evidence type="ECO:0000256" key="6">
    <source>
        <dbReference type="ARBA" id="ARBA00023033"/>
    </source>
</evidence>
<organism evidence="8 9">
    <name type="scientific">Apiospora saccharicola</name>
    <dbReference type="NCBI Taxonomy" id="335842"/>
    <lineage>
        <taxon>Eukaryota</taxon>
        <taxon>Fungi</taxon>
        <taxon>Dikarya</taxon>
        <taxon>Ascomycota</taxon>
        <taxon>Pezizomycotina</taxon>
        <taxon>Sordariomycetes</taxon>
        <taxon>Xylariomycetidae</taxon>
        <taxon>Amphisphaeriales</taxon>
        <taxon>Apiosporaceae</taxon>
        <taxon>Apiospora</taxon>
    </lineage>
</organism>
<keyword evidence="3" id="KW-0285">Flavoprotein</keyword>
<proteinExistence type="predicted"/>
<evidence type="ECO:0000256" key="5">
    <source>
        <dbReference type="ARBA" id="ARBA00023002"/>
    </source>
</evidence>
<dbReference type="Gene3D" id="3.50.50.60">
    <property type="entry name" value="FAD/NAD(P)-binding domain"/>
    <property type="match status" value="1"/>
</dbReference>
<comment type="caution">
    <text evidence="8">The sequence shown here is derived from an EMBL/GenBank/DDBJ whole genome shotgun (WGS) entry which is preliminary data.</text>
</comment>
<dbReference type="Pfam" id="PF01494">
    <property type="entry name" value="FAD_binding_3"/>
    <property type="match status" value="1"/>
</dbReference>
<keyword evidence="9" id="KW-1185">Reference proteome</keyword>
<dbReference type="PANTHER" id="PTHR47178">
    <property type="entry name" value="MONOOXYGENASE, FAD-BINDING"/>
    <property type="match status" value="1"/>
</dbReference>
<dbReference type="InterPro" id="IPR036188">
    <property type="entry name" value="FAD/NAD-bd_sf"/>
</dbReference>
<accession>A0ABR1UJH6</accession>
<evidence type="ECO:0000256" key="4">
    <source>
        <dbReference type="ARBA" id="ARBA00022827"/>
    </source>
</evidence>
<dbReference type="PANTHER" id="PTHR47178:SF6">
    <property type="entry name" value="FAD-BINDING DOMAIN-CONTAINING PROTEIN"/>
    <property type="match status" value="1"/>
</dbReference>
<gene>
    <name evidence="8" type="ORF">PG996_008996</name>
</gene>
<evidence type="ECO:0000256" key="2">
    <source>
        <dbReference type="ARBA" id="ARBA00005179"/>
    </source>
</evidence>
<dbReference type="InterPro" id="IPR002938">
    <property type="entry name" value="FAD-bd"/>
</dbReference>